<evidence type="ECO:0000313" key="3">
    <source>
        <dbReference type="Proteomes" id="UP000235371"/>
    </source>
</evidence>
<feature type="transmembrane region" description="Helical" evidence="1">
    <location>
        <begin position="405"/>
        <end position="425"/>
    </location>
</feature>
<dbReference type="OrthoDB" id="1046782at2759"/>
<dbReference type="EMBL" id="KZ613783">
    <property type="protein sequence ID" value="PMD62212.1"/>
    <property type="molecule type" value="Genomic_DNA"/>
</dbReference>
<dbReference type="Gene3D" id="1.20.58.340">
    <property type="entry name" value="Magnesium transport protein CorA, transmembrane region"/>
    <property type="match status" value="1"/>
</dbReference>
<dbReference type="Proteomes" id="UP000235371">
    <property type="component" value="Unassembled WGS sequence"/>
</dbReference>
<evidence type="ECO:0000256" key="1">
    <source>
        <dbReference type="SAM" id="Phobius"/>
    </source>
</evidence>
<dbReference type="STRING" id="1095630.A0A2J6TGP6"/>
<gene>
    <name evidence="2" type="ORF">K444DRAFT_337345</name>
</gene>
<dbReference type="RefSeq" id="XP_024739116.1">
    <property type="nucleotide sequence ID" value="XM_024871994.1"/>
</dbReference>
<name>A0A2J6TGP6_9HELO</name>
<dbReference type="AlphaFoldDB" id="A0A2J6TGP6"/>
<feature type="transmembrane region" description="Helical" evidence="1">
    <location>
        <begin position="367"/>
        <end position="385"/>
    </location>
</feature>
<reference evidence="2 3" key="1">
    <citation type="submission" date="2016-04" db="EMBL/GenBank/DDBJ databases">
        <title>A degradative enzymes factory behind the ericoid mycorrhizal symbiosis.</title>
        <authorList>
            <consortium name="DOE Joint Genome Institute"/>
            <person name="Martino E."/>
            <person name="Morin E."/>
            <person name="Grelet G."/>
            <person name="Kuo A."/>
            <person name="Kohler A."/>
            <person name="Daghino S."/>
            <person name="Barry K."/>
            <person name="Choi C."/>
            <person name="Cichocki N."/>
            <person name="Clum A."/>
            <person name="Copeland A."/>
            <person name="Hainaut M."/>
            <person name="Haridas S."/>
            <person name="Labutti K."/>
            <person name="Lindquist E."/>
            <person name="Lipzen A."/>
            <person name="Khouja H.-R."/>
            <person name="Murat C."/>
            <person name="Ohm R."/>
            <person name="Olson A."/>
            <person name="Spatafora J."/>
            <person name="Veneault-Fourrey C."/>
            <person name="Henrissat B."/>
            <person name="Grigoriev I."/>
            <person name="Martin F."/>
            <person name="Perotto S."/>
        </authorList>
    </citation>
    <scope>NUCLEOTIDE SEQUENCE [LARGE SCALE GENOMIC DNA]</scope>
    <source>
        <strain evidence="2 3">E</strain>
    </source>
</reference>
<dbReference type="InParanoid" id="A0A2J6TGP6"/>
<dbReference type="GeneID" id="36580076"/>
<keyword evidence="1" id="KW-0472">Membrane</keyword>
<organism evidence="2 3">
    <name type="scientific">Hyaloscypha bicolor E</name>
    <dbReference type="NCBI Taxonomy" id="1095630"/>
    <lineage>
        <taxon>Eukaryota</taxon>
        <taxon>Fungi</taxon>
        <taxon>Dikarya</taxon>
        <taxon>Ascomycota</taxon>
        <taxon>Pezizomycotina</taxon>
        <taxon>Leotiomycetes</taxon>
        <taxon>Helotiales</taxon>
        <taxon>Hyaloscyphaceae</taxon>
        <taxon>Hyaloscypha</taxon>
        <taxon>Hyaloscypha bicolor</taxon>
    </lineage>
</organism>
<keyword evidence="1" id="KW-0812">Transmembrane</keyword>
<sequence length="437" mass="49826">MLSFCDGTHRFDSYANIPGPGQALGVEELRVGVLEWPEALLQNAASAQPIREMSLDGLFARPEPHLRVIFAPLDEPTHETVAGLEQLFRHYSVPPGFVSERIQSVTHSFGTNKDSNNWHYSWFHFLCKNITVQHFEGHSPQIINPVIAPGASIHHNQMDWSWIRAGFFLKWFPLSSSYPSNHTCMTLICFGASISLQQRFERLASNSTWRDAVHDPYNLFVIILDELFIQADGLVWSLSDVFRAIEEKTLDRAHSRDYSDQLDFVGLHNVAKHIIYLKEGSDAILLTVENMLAHHKYLLEMAGPSSTEAMEATQFRLKYKQGLFHSVNLRLRSLEKRMQNIINLSFNLVTQQDSRVMQRDSDSMKTIAAMTLFFLPISTTATIFGSQFFSFDSTGGHIRVSTTFWLFWVISIPLTATVAILWYLYNGRSVRRSNPGH</sequence>
<evidence type="ECO:0000313" key="2">
    <source>
        <dbReference type="EMBL" id="PMD62212.1"/>
    </source>
</evidence>
<proteinExistence type="predicted"/>
<keyword evidence="1" id="KW-1133">Transmembrane helix</keyword>
<keyword evidence="3" id="KW-1185">Reference proteome</keyword>
<evidence type="ECO:0008006" key="4">
    <source>
        <dbReference type="Google" id="ProtNLM"/>
    </source>
</evidence>
<accession>A0A2J6TGP6</accession>
<protein>
    <recommendedName>
        <fullName evidence="4">Cora-domain-containing protein</fullName>
    </recommendedName>
</protein>